<reference evidence="2" key="1">
    <citation type="journal article" date="2021" name="Genome Biol. Evol.">
        <title>The assembled and annotated genome of the fairy-ring fungus Marasmius oreades.</title>
        <authorList>
            <person name="Hiltunen M."/>
            <person name="Ament-Velasquez S.L."/>
            <person name="Johannesson H."/>
        </authorList>
    </citation>
    <scope>NUCLEOTIDE SEQUENCE</scope>
    <source>
        <strain evidence="2">03SP1</strain>
    </source>
</reference>
<feature type="region of interest" description="Disordered" evidence="1">
    <location>
        <begin position="166"/>
        <end position="185"/>
    </location>
</feature>
<proteinExistence type="predicted"/>
<dbReference type="Proteomes" id="UP001049176">
    <property type="component" value="Chromosome 6"/>
</dbReference>
<dbReference type="KEGG" id="more:E1B28_010397"/>
<feature type="compositionally biased region" description="Low complexity" evidence="1">
    <location>
        <begin position="498"/>
        <end position="507"/>
    </location>
</feature>
<evidence type="ECO:0000256" key="1">
    <source>
        <dbReference type="SAM" id="MobiDB-lite"/>
    </source>
</evidence>
<feature type="compositionally biased region" description="Polar residues" evidence="1">
    <location>
        <begin position="538"/>
        <end position="549"/>
    </location>
</feature>
<feature type="compositionally biased region" description="Low complexity" evidence="1">
    <location>
        <begin position="435"/>
        <end position="467"/>
    </location>
</feature>
<feature type="compositionally biased region" description="Low complexity" evidence="1">
    <location>
        <begin position="312"/>
        <end position="333"/>
    </location>
</feature>
<accession>A0A9P7URQ8</accession>
<feature type="region of interest" description="Disordered" evidence="1">
    <location>
        <begin position="291"/>
        <end position="354"/>
    </location>
</feature>
<evidence type="ECO:0000313" key="3">
    <source>
        <dbReference type="Proteomes" id="UP001049176"/>
    </source>
</evidence>
<feature type="region of interest" description="Disordered" evidence="1">
    <location>
        <begin position="418"/>
        <end position="659"/>
    </location>
</feature>
<organism evidence="2 3">
    <name type="scientific">Marasmius oreades</name>
    <name type="common">fairy-ring Marasmius</name>
    <dbReference type="NCBI Taxonomy" id="181124"/>
    <lineage>
        <taxon>Eukaryota</taxon>
        <taxon>Fungi</taxon>
        <taxon>Dikarya</taxon>
        <taxon>Basidiomycota</taxon>
        <taxon>Agaricomycotina</taxon>
        <taxon>Agaricomycetes</taxon>
        <taxon>Agaricomycetidae</taxon>
        <taxon>Agaricales</taxon>
        <taxon>Marasmiineae</taxon>
        <taxon>Marasmiaceae</taxon>
        <taxon>Marasmius</taxon>
    </lineage>
</organism>
<gene>
    <name evidence="2" type="ORF">E1B28_010397</name>
</gene>
<feature type="compositionally biased region" description="Polar residues" evidence="1">
    <location>
        <begin position="519"/>
        <end position="530"/>
    </location>
</feature>
<feature type="region of interest" description="Disordered" evidence="1">
    <location>
        <begin position="62"/>
        <end position="89"/>
    </location>
</feature>
<dbReference type="OrthoDB" id="3235325at2759"/>
<feature type="compositionally biased region" description="Pro residues" evidence="1">
    <location>
        <begin position="508"/>
        <end position="518"/>
    </location>
</feature>
<dbReference type="RefSeq" id="XP_043007825.1">
    <property type="nucleotide sequence ID" value="XM_043155359.1"/>
</dbReference>
<sequence length="726" mass="77749">MSSGSNYPFAGPCGENHRNSLSDPCYRLSKSPSLEPIPLSPLNAIVHSAPYTRIFSNPRLPTPGPAISVRSSSTSSNTLEDSLGQHKNAAASNSISHQLEQIIQTNDQLRAQVNDLLGNVIPKLLTTLAAVPLNCASDTFLDVLKELDETSYPLVTFWHHSQWKTAEKEEKDKERDDRGEKGPGRRALGLNVQFRYITDQNGDPVSGDRISAMGDYGRCLFHEFAVAELRLCFGNWKAERYAKATFAGWWQAHGKDYVDVPRTKVAKTEDDPVDAELLTLTTAVTSITIPTRPTSGSQVCGAKRARSDSVPSHGSASTSSQGTASSSGNSSEGVAPPPKKKPIHRASQRRLPNINLFSNKTIVSNMQASTSTSRIMDNALQLVGKDAAMASIETVPRVEGARVAYLPSISIANQVTLPSLPQRPRPVPLGNAVLQPKPSSPESSQQLGSAAGSPDSPSQSPSIPFQDAPSQPGSGASSTQWSRPATPTSFHNSPPQPLSTSSLQPSLPVEPVPFPNSPLQPESTSASKPSQPAEPGCNTFSNSPSQPESATFLDSPPQPEQASFLDSPPQPEQASFLDSPPPSQETASPPNLSSPRPTGGLVIASSTQPVESDVNAIITVSEPSSSTAEPNDMDMAPLPSPPRPGPSRMAKSNGKPYKIRRPILREIKNPNKVLKCGTSGTPTELCKAYYIEIHGQDATQGAFYQWLANIDQDLWESFVKKAKKAT</sequence>
<evidence type="ECO:0000313" key="2">
    <source>
        <dbReference type="EMBL" id="KAG7091355.1"/>
    </source>
</evidence>
<feature type="compositionally biased region" description="Basic residues" evidence="1">
    <location>
        <begin position="338"/>
        <end position="348"/>
    </location>
</feature>
<dbReference type="GeneID" id="66079473"/>
<feature type="compositionally biased region" description="Polar residues" evidence="1">
    <location>
        <begin position="468"/>
        <end position="492"/>
    </location>
</feature>
<feature type="compositionally biased region" description="Polar residues" evidence="1">
    <location>
        <begin position="584"/>
        <end position="596"/>
    </location>
</feature>
<protein>
    <submittedName>
        <fullName evidence="2">Uncharacterized protein</fullName>
    </submittedName>
</protein>
<comment type="caution">
    <text evidence="2">The sequence shown here is derived from an EMBL/GenBank/DDBJ whole genome shotgun (WGS) entry which is preliminary data.</text>
</comment>
<dbReference type="EMBL" id="CM032186">
    <property type="protein sequence ID" value="KAG7091355.1"/>
    <property type="molecule type" value="Genomic_DNA"/>
</dbReference>
<keyword evidence="3" id="KW-1185">Reference proteome</keyword>
<name>A0A9P7URQ8_9AGAR</name>
<feature type="compositionally biased region" description="Basic and acidic residues" evidence="1">
    <location>
        <begin position="166"/>
        <end position="183"/>
    </location>
</feature>
<dbReference type="AlphaFoldDB" id="A0A9P7URQ8"/>